<dbReference type="Proteomes" id="UP000289193">
    <property type="component" value="Unassembled WGS sequence"/>
</dbReference>
<comment type="caution">
    <text evidence="1">The sequence shown here is derived from an EMBL/GenBank/DDBJ whole genome shotgun (WGS) entry which is preliminary data.</text>
</comment>
<proteinExistence type="predicted"/>
<dbReference type="SUPFAM" id="SSF52467">
    <property type="entry name" value="DHS-like NAD/FAD-binding domain"/>
    <property type="match status" value="1"/>
</dbReference>
<dbReference type="AlphaFoldDB" id="A0AAX2ADK1"/>
<name>A0AAX2ADK1_9BACT</name>
<sequence>MFNSKLFLNFFNDKTDFLDSFFNKNLYYKIAHYSQQDKIDEVKNWYKSERLVFVLGAGTSIDYGLPSWDELLQKLFLLTIKSDNDSQKDNKSSVLARTFNSVFEPSSLISARYLHSYFKKNNPNSTVAFEKSIRDVLYENIDKNLKDSDLLKEIRQFCIAAGRSPNLDSIITYNYDDIIEECLRNIDVDIPFTPIHARGMNYKKNQLPIYHVHGYLPRQGKLTSKNKVVLSENGYHQQYTDTYGWSNLIQINKFKDYNCLFIGVSFSDPNLRRLLDIAKNERGDDEIHHFCLKKRYDKKKVKKELEKLLSEDPRLLDEKQRANIELDDVVNDLIKLMQKFEENDAISFGVGLIWVDDYNEIPLILKNIRE</sequence>
<dbReference type="Pfam" id="PF13289">
    <property type="entry name" value="SIR2_2"/>
    <property type="match status" value="1"/>
</dbReference>
<accession>A0AAX2ADK1</accession>
<gene>
    <name evidence="1" type="ORF">CRV05_04285</name>
</gene>
<evidence type="ECO:0000313" key="1">
    <source>
        <dbReference type="EMBL" id="RXK10776.1"/>
    </source>
</evidence>
<reference evidence="1 2" key="1">
    <citation type="submission" date="2017-10" db="EMBL/GenBank/DDBJ databases">
        <title>Genomics of the genus Arcobacter.</title>
        <authorList>
            <person name="Perez-Cataluna A."/>
            <person name="Figueras M.J."/>
        </authorList>
    </citation>
    <scope>NUCLEOTIDE SEQUENCE [LARGE SCALE GENOMIC DNA]</scope>
    <source>
        <strain evidence="1 2">CECT 7835</strain>
    </source>
</reference>
<evidence type="ECO:0008006" key="3">
    <source>
        <dbReference type="Google" id="ProtNLM"/>
    </source>
</evidence>
<dbReference type="InterPro" id="IPR029035">
    <property type="entry name" value="DHS-like_NAD/FAD-binding_dom"/>
</dbReference>
<protein>
    <recommendedName>
        <fullName evidence="3">SIR2-like domain-containing protein</fullName>
    </recommendedName>
</protein>
<dbReference type="EMBL" id="PDKM01000002">
    <property type="protein sequence ID" value="RXK10776.1"/>
    <property type="molecule type" value="Genomic_DNA"/>
</dbReference>
<keyword evidence="2" id="KW-1185">Reference proteome</keyword>
<organism evidence="1 2">
    <name type="scientific">Halarcobacter bivalviorum</name>
    <dbReference type="NCBI Taxonomy" id="663364"/>
    <lineage>
        <taxon>Bacteria</taxon>
        <taxon>Pseudomonadati</taxon>
        <taxon>Campylobacterota</taxon>
        <taxon>Epsilonproteobacteria</taxon>
        <taxon>Campylobacterales</taxon>
        <taxon>Arcobacteraceae</taxon>
        <taxon>Halarcobacter</taxon>
    </lineage>
</organism>
<evidence type="ECO:0000313" key="2">
    <source>
        <dbReference type="Proteomes" id="UP000289193"/>
    </source>
</evidence>